<dbReference type="EMBL" id="BAABCJ010000001">
    <property type="protein sequence ID" value="GAA3693032.1"/>
    <property type="molecule type" value="Genomic_DNA"/>
</dbReference>
<evidence type="ECO:0008006" key="3">
    <source>
        <dbReference type="Google" id="ProtNLM"/>
    </source>
</evidence>
<organism evidence="1 2">
    <name type="scientific">Zhihengliuella alba</name>
    <dbReference type="NCBI Taxonomy" id="547018"/>
    <lineage>
        <taxon>Bacteria</taxon>
        <taxon>Bacillati</taxon>
        <taxon>Actinomycetota</taxon>
        <taxon>Actinomycetes</taxon>
        <taxon>Micrococcales</taxon>
        <taxon>Micrococcaceae</taxon>
        <taxon>Zhihengliuella</taxon>
    </lineage>
</organism>
<name>A0ABP7CS43_9MICC</name>
<keyword evidence="2" id="KW-1185">Reference proteome</keyword>
<comment type="caution">
    <text evidence="1">The sequence shown here is derived from an EMBL/GenBank/DDBJ whole genome shotgun (WGS) entry which is preliminary data.</text>
</comment>
<dbReference type="SUPFAM" id="SSF53474">
    <property type="entry name" value="alpha/beta-Hydrolases"/>
    <property type="match status" value="1"/>
</dbReference>
<dbReference type="InterPro" id="IPR029058">
    <property type="entry name" value="AB_hydrolase_fold"/>
</dbReference>
<dbReference type="Gene3D" id="3.40.50.1820">
    <property type="entry name" value="alpha/beta hydrolase"/>
    <property type="match status" value="1"/>
</dbReference>
<dbReference type="Proteomes" id="UP001501536">
    <property type="component" value="Unassembled WGS sequence"/>
</dbReference>
<protein>
    <recommendedName>
        <fullName evidence="3">Alpha/beta hydrolase</fullName>
    </recommendedName>
</protein>
<proteinExistence type="predicted"/>
<evidence type="ECO:0000313" key="2">
    <source>
        <dbReference type="Proteomes" id="UP001501536"/>
    </source>
</evidence>
<evidence type="ECO:0000313" key="1">
    <source>
        <dbReference type="EMBL" id="GAA3693032.1"/>
    </source>
</evidence>
<reference evidence="2" key="1">
    <citation type="journal article" date="2019" name="Int. J. Syst. Evol. Microbiol.">
        <title>The Global Catalogue of Microorganisms (GCM) 10K type strain sequencing project: providing services to taxonomists for standard genome sequencing and annotation.</title>
        <authorList>
            <consortium name="The Broad Institute Genomics Platform"/>
            <consortium name="The Broad Institute Genome Sequencing Center for Infectious Disease"/>
            <person name="Wu L."/>
            <person name="Ma J."/>
        </authorList>
    </citation>
    <scope>NUCLEOTIDE SEQUENCE [LARGE SCALE GENOMIC DNA]</scope>
    <source>
        <strain evidence="2">JCM 16961</strain>
    </source>
</reference>
<gene>
    <name evidence="1" type="ORF">GCM10022377_01930</name>
</gene>
<sequence>MSTSLATPDAMKDYDYWERPVHRWPSARAFLDAEELPDGIHAVSLSSGTVLDILLEGEPLGPADTRHVLTFFSGAVQERQGRKGPYFSGLGMSKRLDMPIIAVSDPGLDADPDVRLAWYAGNLRSRFQDELSELLRGLAARSGRPLLLAGGSGGGFAALAQAERLRELATVVVWNPQTSILHYNPASVRKWLRTLGFAVGFIQTEDWIPQVTRRVNGRIQLSLRGSGALESARGVLYLQNWSDSHRRVHLLPWLNWNRWLEMPVARAASTPASLPGAPVIASSSRAPQAAVYSLGRNHAVVVAEFTEGHGTPPRGDLVNILGALQNGTASPQQLGLRFAKTHA</sequence>
<accession>A0ABP7CS43</accession>